<reference evidence="1 2" key="1">
    <citation type="submission" date="2016-09" db="EMBL/GenBank/DDBJ databases">
        <title>The draft genome of Dichanthelium oligosanthes: A C3 panicoid grass species.</title>
        <authorList>
            <person name="Studer A.J."/>
            <person name="Schnable J.C."/>
            <person name="Brutnell T.P."/>
        </authorList>
    </citation>
    <scope>NUCLEOTIDE SEQUENCE [LARGE SCALE GENOMIC DNA]</scope>
    <source>
        <strain evidence="2">cv. Kellogg 1175</strain>
        <tissue evidence="1">Leaf</tissue>
    </source>
</reference>
<name>A0A1E5VK93_9POAL</name>
<evidence type="ECO:0000313" key="1">
    <source>
        <dbReference type="EMBL" id="OEL25538.1"/>
    </source>
</evidence>
<dbReference type="Proteomes" id="UP000095767">
    <property type="component" value="Unassembled WGS sequence"/>
</dbReference>
<accession>A0A1E5VK93</accession>
<gene>
    <name evidence="1" type="ORF">BAE44_0013442</name>
</gene>
<comment type="caution">
    <text evidence="1">The sequence shown here is derived from an EMBL/GenBank/DDBJ whole genome shotgun (WGS) entry which is preliminary data.</text>
</comment>
<dbReference type="EMBL" id="LWDX02037036">
    <property type="protein sequence ID" value="OEL25538.1"/>
    <property type="molecule type" value="Genomic_DNA"/>
</dbReference>
<proteinExistence type="predicted"/>
<keyword evidence="2" id="KW-1185">Reference proteome</keyword>
<evidence type="ECO:0000313" key="2">
    <source>
        <dbReference type="Proteomes" id="UP000095767"/>
    </source>
</evidence>
<protein>
    <submittedName>
        <fullName evidence="1">Protein TIC 20-I, chloroplastic</fullName>
    </submittedName>
</protein>
<dbReference type="AlphaFoldDB" id="A0A1E5VK93"/>
<sequence length="144" mass="15888">MVVENSCLCAILAATPQHVVLCRRNLPAAHLLAGFFAAVHLHRYHDPVSWVALSGDIYDSVLLRCEAEVVTALSEVPCDPGYPPGHWLPSSGHYVYLDAKHRVSGETDAVLLDVYRVHTDLHSARVYAVLTIQDPGYEKIGFLK</sequence>
<organism evidence="1 2">
    <name type="scientific">Dichanthelium oligosanthes</name>
    <dbReference type="NCBI Taxonomy" id="888268"/>
    <lineage>
        <taxon>Eukaryota</taxon>
        <taxon>Viridiplantae</taxon>
        <taxon>Streptophyta</taxon>
        <taxon>Embryophyta</taxon>
        <taxon>Tracheophyta</taxon>
        <taxon>Spermatophyta</taxon>
        <taxon>Magnoliopsida</taxon>
        <taxon>Liliopsida</taxon>
        <taxon>Poales</taxon>
        <taxon>Poaceae</taxon>
        <taxon>PACMAD clade</taxon>
        <taxon>Panicoideae</taxon>
        <taxon>Panicodae</taxon>
        <taxon>Paniceae</taxon>
        <taxon>Dichantheliinae</taxon>
        <taxon>Dichanthelium</taxon>
    </lineage>
</organism>